<dbReference type="RefSeq" id="XP_068370740.1">
    <property type="nucleotide sequence ID" value="XM_068489759.1"/>
</dbReference>
<proteinExistence type="predicted"/>
<dbReference type="Proteomes" id="UP000179807">
    <property type="component" value="Unassembled WGS sequence"/>
</dbReference>
<name>A0A1J4L6G7_9EUKA</name>
<keyword evidence="2" id="KW-1185">Reference proteome</keyword>
<protein>
    <submittedName>
        <fullName evidence="1">Uncharacterized protein</fullName>
    </submittedName>
</protein>
<reference evidence="1" key="1">
    <citation type="submission" date="2016-10" db="EMBL/GenBank/DDBJ databases">
        <authorList>
            <person name="Benchimol M."/>
            <person name="Almeida L.G."/>
            <person name="Vasconcelos A.T."/>
            <person name="Perreira-Neves A."/>
            <person name="Rosa I.A."/>
            <person name="Tasca T."/>
            <person name="Bogo M.R."/>
            <person name="de Souza W."/>
        </authorList>
    </citation>
    <scope>NUCLEOTIDE SEQUENCE [LARGE SCALE GENOMIC DNA]</scope>
    <source>
        <strain evidence="1">K</strain>
    </source>
</reference>
<evidence type="ECO:0000313" key="2">
    <source>
        <dbReference type="Proteomes" id="UP000179807"/>
    </source>
</evidence>
<sequence>MIRTSVCILPSEQGTTTNAFRFTEEYARICLGVLPQNRHQLRVFCHHNCIFNPERFSDLSNFQRIEFSLSSNEKLESLIVAMRSLITNIPNAFNVGRLILVCEDITIFPKSDNFVPEYFVEWSSKLLQITQNDDTFNFHQIKIDLIVFHPTLDIDVWSNDKLIHVIVKKPEESEFWAQQMAFDHLRLSHFKFKGFQIYFLDVFNQSKIVMPNVSYHLPNMLLPPVIISYPCVFLKKDTPVTSELSSNVIIFYNEKEKDSTKWLLSMTNGNCFLSQLGELPDDDVIKQFSFTANIETNRLIQAMPPRLILSPIGDNWNFSRTEQSLALTSMTRLSQIDDQNVILFSPQFLQNATAYKLVAPIISAVSKSLPTPDDLKMADMAIGELFNTLLRSPHEILAQNSHAGAIPYPDLIQRLVLELKIILQWFEVASPEHSALFASFSNRESLLQGIHYQT</sequence>
<gene>
    <name evidence="1" type="ORF">TRFO_00861</name>
</gene>
<dbReference type="GeneID" id="94824463"/>
<comment type="caution">
    <text evidence="1">The sequence shown here is derived from an EMBL/GenBank/DDBJ whole genome shotgun (WGS) entry which is preliminary data.</text>
</comment>
<dbReference type="VEuPathDB" id="TrichDB:TRFO_00861"/>
<accession>A0A1J4L6G7</accession>
<evidence type="ECO:0000313" key="1">
    <source>
        <dbReference type="EMBL" id="OHT17604.1"/>
    </source>
</evidence>
<organism evidence="1 2">
    <name type="scientific">Tritrichomonas foetus</name>
    <dbReference type="NCBI Taxonomy" id="1144522"/>
    <lineage>
        <taxon>Eukaryota</taxon>
        <taxon>Metamonada</taxon>
        <taxon>Parabasalia</taxon>
        <taxon>Tritrichomonadida</taxon>
        <taxon>Tritrichomonadidae</taxon>
        <taxon>Tritrichomonas</taxon>
    </lineage>
</organism>
<dbReference type="EMBL" id="MLAK01000001">
    <property type="protein sequence ID" value="OHT17604.1"/>
    <property type="molecule type" value="Genomic_DNA"/>
</dbReference>
<dbReference type="AlphaFoldDB" id="A0A1J4L6G7"/>